<dbReference type="InterPro" id="IPR003646">
    <property type="entry name" value="SH3-like_bac-type"/>
</dbReference>
<dbReference type="Proteomes" id="UP001143330">
    <property type="component" value="Unassembled WGS sequence"/>
</dbReference>
<proteinExistence type="predicted"/>
<dbReference type="SMART" id="SM00287">
    <property type="entry name" value="SH3b"/>
    <property type="match status" value="1"/>
</dbReference>
<dbReference type="EMBL" id="BSFM01000005">
    <property type="protein sequence ID" value="GLK83030.1"/>
    <property type="molecule type" value="Genomic_DNA"/>
</dbReference>
<gene>
    <name evidence="2" type="ORF">GCM10017653_10990</name>
</gene>
<accession>A0A9W6JVU3</accession>
<sequence>MRISTLRIGARLRGGEERRKGRLTRGYTRRSLIFALIAGTAVLAAEPLIHKTFSHAQAQSSAPATSGPVGRESGLPVPRFVSIKADKVNVRSGPTRDHGVAWVFTRAGLPVEITAEFENWRRIRDSDGAEGWVYHSMLSSRRTALVGPWLKGGPTSLYGGRDAKSRVAAQVEPGVLGQVSDCDGTWCRFYGAGFEGFIEQVKLWGVYPGEKVD</sequence>
<dbReference type="AlphaFoldDB" id="A0A9W6JVU3"/>
<organism evidence="2 3">
    <name type="scientific">Ancylobacter defluvii</name>
    <dbReference type="NCBI Taxonomy" id="1282440"/>
    <lineage>
        <taxon>Bacteria</taxon>
        <taxon>Pseudomonadati</taxon>
        <taxon>Pseudomonadota</taxon>
        <taxon>Alphaproteobacteria</taxon>
        <taxon>Hyphomicrobiales</taxon>
        <taxon>Xanthobacteraceae</taxon>
        <taxon>Ancylobacter</taxon>
    </lineage>
</organism>
<evidence type="ECO:0000313" key="3">
    <source>
        <dbReference type="Proteomes" id="UP001143330"/>
    </source>
</evidence>
<reference evidence="2" key="1">
    <citation type="journal article" date="2014" name="Int. J. Syst. Evol. Microbiol.">
        <title>Complete genome sequence of Corynebacterium casei LMG S-19264T (=DSM 44701T), isolated from a smear-ripened cheese.</title>
        <authorList>
            <consortium name="US DOE Joint Genome Institute (JGI-PGF)"/>
            <person name="Walter F."/>
            <person name="Albersmeier A."/>
            <person name="Kalinowski J."/>
            <person name="Ruckert C."/>
        </authorList>
    </citation>
    <scope>NUCLEOTIDE SEQUENCE</scope>
    <source>
        <strain evidence="2">VKM B-2789</strain>
    </source>
</reference>
<reference evidence="2" key="2">
    <citation type="submission" date="2023-01" db="EMBL/GenBank/DDBJ databases">
        <authorList>
            <person name="Sun Q."/>
            <person name="Evtushenko L."/>
        </authorList>
    </citation>
    <scope>NUCLEOTIDE SEQUENCE</scope>
    <source>
        <strain evidence="2">VKM B-2789</strain>
    </source>
</reference>
<feature type="domain" description="SH3b" evidence="1">
    <location>
        <begin position="78"/>
        <end position="142"/>
    </location>
</feature>
<comment type="caution">
    <text evidence="2">The sequence shown here is derived from an EMBL/GenBank/DDBJ whole genome shotgun (WGS) entry which is preliminary data.</text>
</comment>
<evidence type="ECO:0000313" key="2">
    <source>
        <dbReference type="EMBL" id="GLK83030.1"/>
    </source>
</evidence>
<dbReference type="RefSeq" id="WP_213365565.1">
    <property type="nucleotide sequence ID" value="NZ_BSFM01000005.1"/>
</dbReference>
<dbReference type="Gene3D" id="2.30.30.40">
    <property type="entry name" value="SH3 Domains"/>
    <property type="match status" value="1"/>
</dbReference>
<keyword evidence="3" id="KW-1185">Reference proteome</keyword>
<evidence type="ECO:0000259" key="1">
    <source>
        <dbReference type="SMART" id="SM00287"/>
    </source>
</evidence>
<dbReference type="InterPro" id="IPR010466">
    <property type="entry name" value="DUF1058"/>
</dbReference>
<protein>
    <recommendedName>
        <fullName evidence="1">SH3b domain-containing protein</fullName>
    </recommendedName>
</protein>
<dbReference type="Pfam" id="PF06347">
    <property type="entry name" value="SH3_4"/>
    <property type="match status" value="2"/>
</dbReference>
<name>A0A9W6JVU3_9HYPH</name>